<evidence type="ECO:0000256" key="2">
    <source>
        <dbReference type="ARBA" id="ARBA00008098"/>
    </source>
</evidence>
<keyword evidence="6" id="KW-1185">Reference proteome</keyword>
<dbReference type="SUPFAM" id="SSF47565">
    <property type="entry name" value="Insect pheromone/odorant-binding proteins"/>
    <property type="match status" value="1"/>
</dbReference>
<dbReference type="GO" id="GO:0005576">
    <property type="term" value="C:extracellular region"/>
    <property type="evidence" value="ECO:0007669"/>
    <property type="project" value="UniProtKB-SubCell"/>
</dbReference>
<name>B4J429_DROGR</name>
<dbReference type="InterPro" id="IPR054577">
    <property type="entry name" value="OBP47-like_dom"/>
</dbReference>
<dbReference type="Pfam" id="PF22651">
    <property type="entry name" value="OBP47_like"/>
    <property type="match status" value="1"/>
</dbReference>
<dbReference type="PhylomeDB" id="B4J429"/>
<dbReference type="FunCoup" id="B4J429">
    <property type="interactions" value="10"/>
</dbReference>
<evidence type="ECO:0000259" key="4">
    <source>
        <dbReference type="Pfam" id="PF22651"/>
    </source>
</evidence>
<accession>B4J429</accession>
<dbReference type="PANTHER" id="PTHR21066:SF15">
    <property type="entry name" value="GH25962P-RELATED"/>
    <property type="match status" value="1"/>
</dbReference>
<comment type="subcellular location">
    <subcellularLocation>
        <location evidence="1">Secreted</location>
    </subcellularLocation>
</comment>
<dbReference type="EMBL" id="CH916367">
    <property type="protein sequence ID" value="EDW02635.1"/>
    <property type="molecule type" value="Genomic_DNA"/>
</dbReference>
<dbReference type="InterPro" id="IPR036728">
    <property type="entry name" value="PBP_GOBP_sf"/>
</dbReference>
<dbReference type="GO" id="GO:0005549">
    <property type="term" value="F:odorant binding"/>
    <property type="evidence" value="ECO:0007669"/>
    <property type="project" value="InterPro"/>
</dbReference>
<dbReference type="eggNOG" id="ENOG502T83Z">
    <property type="taxonomic scope" value="Eukaryota"/>
</dbReference>
<sequence>MGKKGKGKGNKLVKMSEEERARYLQMRADMEEETRRRKMKLIALYMKFAGAIQIDCDKTDQIHEDQIHHCCKHPDGHNQIMADCAKEHGFKLPNSNKQSMMDLTAGHAIAGTCFAKCVFDKLNFMKDDNLDMEAVKKSLLEKHSDDPEYVNEMIRAFNHCHGKAEENAAKFMSNSIFKHMTKDFCEPKSAVIMACVIRQFFHNCPSFRWAKTEECENLLQFSRKCTDSIATL</sequence>
<dbReference type="AlphaFoldDB" id="B4J429"/>
<dbReference type="OrthoDB" id="7931764at2759"/>
<evidence type="ECO:0000313" key="6">
    <source>
        <dbReference type="Proteomes" id="UP000001070"/>
    </source>
</evidence>
<dbReference type="Gene3D" id="1.10.238.270">
    <property type="match status" value="1"/>
</dbReference>
<evidence type="ECO:0000256" key="3">
    <source>
        <dbReference type="ARBA" id="ARBA00022525"/>
    </source>
</evidence>
<reference evidence="5 6" key="1">
    <citation type="journal article" date="2007" name="Nature">
        <title>Evolution of genes and genomes on the Drosophila phylogeny.</title>
        <authorList>
            <consortium name="Drosophila 12 Genomes Consortium"/>
            <person name="Clark A.G."/>
            <person name="Eisen M.B."/>
            <person name="Smith D.R."/>
            <person name="Bergman C.M."/>
            <person name="Oliver B."/>
            <person name="Markow T.A."/>
            <person name="Kaufman T.C."/>
            <person name="Kellis M."/>
            <person name="Gelbart W."/>
            <person name="Iyer V.N."/>
            <person name="Pollard D.A."/>
            <person name="Sackton T.B."/>
            <person name="Larracuente A.M."/>
            <person name="Singh N.D."/>
            <person name="Abad J.P."/>
            <person name="Abt D.N."/>
            <person name="Adryan B."/>
            <person name="Aguade M."/>
            <person name="Akashi H."/>
            <person name="Anderson W.W."/>
            <person name="Aquadro C.F."/>
            <person name="Ardell D.H."/>
            <person name="Arguello R."/>
            <person name="Artieri C.G."/>
            <person name="Barbash D.A."/>
            <person name="Barker D."/>
            <person name="Barsanti P."/>
            <person name="Batterham P."/>
            <person name="Batzoglou S."/>
            <person name="Begun D."/>
            <person name="Bhutkar A."/>
            <person name="Blanco E."/>
            <person name="Bosak S.A."/>
            <person name="Bradley R.K."/>
            <person name="Brand A.D."/>
            <person name="Brent M.R."/>
            <person name="Brooks A.N."/>
            <person name="Brown R.H."/>
            <person name="Butlin R.K."/>
            <person name="Caggese C."/>
            <person name="Calvi B.R."/>
            <person name="Bernardo de Carvalho A."/>
            <person name="Caspi A."/>
            <person name="Castrezana S."/>
            <person name="Celniker S.E."/>
            <person name="Chang J.L."/>
            <person name="Chapple C."/>
            <person name="Chatterji S."/>
            <person name="Chinwalla A."/>
            <person name="Civetta A."/>
            <person name="Clifton S.W."/>
            <person name="Comeron J.M."/>
            <person name="Costello J.C."/>
            <person name="Coyne J.A."/>
            <person name="Daub J."/>
            <person name="David R.G."/>
            <person name="Delcher A.L."/>
            <person name="Delehaunty K."/>
            <person name="Do C.B."/>
            <person name="Ebling H."/>
            <person name="Edwards K."/>
            <person name="Eickbush T."/>
            <person name="Evans J.D."/>
            <person name="Filipski A."/>
            <person name="Findeiss S."/>
            <person name="Freyhult E."/>
            <person name="Fulton L."/>
            <person name="Fulton R."/>
            <person name="Garcia A.C."/>
            <person name="Gardiner A."/>
            <person name="Garfield D.A."/>
            <person name="Garvin B.E."/>
            <person name="Gibson G."/>
            <person name="Gilbert D."/>
            <person name="Gnerre S."/>
            <person name="Godfrey J."/>
            <person name="Good R."/>
            <person name="Gotea V."/>
            <person name="Gravely B."/>
            <person name="Greenberg A.J."/>
            <person name="Griffiths-Jones S."/>
            <person name="Gross S."/>
            <person name="Guigo R."/>
            <person name="Gustafson E.A."/>
            <person name="Haerty W."/>
            <person name="Hahn M.W."/>
            <person name="Halligan D.L."/>
            <person name="Halpern A.L."/>
            <person name="Halter G.M."/>
            <person name="Han M.V."/>
            <person name="Heger A."/>
            <person name="Hillier L."/>
            <person name="Hinrichs A.S."/>
            <person name="Holmes I."/>
            <person name="Hoskins R.A."/>
            <person name="Hubisz M.J."/>
            <person name="Hultmark D."/>
            <person name="Huntley M.A."/>
            <person name="Jaffe D.B."/>
            <person name="Jagadeeshan S."/>
            <person name="Jeck W.R."/>
            <person name="Johnson J."/>
            <person name="Jones C.D."/>
            <person name="Jordan W.C."/>
            <person name="Karpen G.H."/>
            <person name="Kataoka E."/>
            <person name="Keightley P.D."/>
            <person name="Kheradpour P."/>
            <person name="Kirkness E.F."/>
            <person name="Koerich L.B."/>
            <person name="Kristiansen K."/>
            <person name="Kudrna D."/>
            <person name="Kulathinal R.J."/>
            <person name="Kumar S."/>
            <person name="Kwok R."/>
            <person name="Lander E."/>
            <person name="Langley C.H."/>
            <person name="Lapoint R."/>
            <person name="Lazzaro B.P."/>
            <person name="Lee S.J."/>
            <person name="Levesque L."/>
            <person name="Li R."/>
            <person name="Lin C.F."/>
            <person name="Lin M.F."/>
            <person name="Lindblad-Toh K."/>
            <person name="Llopart A."/>
            <person name="Long M."/>
            <person name="Low L."/>
            <person name="Lozovsky E."/>
            <person name="Lu J."/>
            <person name="Luo M."/>
            <person name="Machado C.A."/>
            <person name="Makalowski W."/>
            <person name="Marzo M."/>
            <person name="Matsuda M."/>
            <person name="Matzkin L."/>
            <person name="McAllister B."/>
            <person name="McBride C.S."/>
            <person name="McKernan B."/>
            <person name="McKernan K."/>
            <person name="Mendez-Lago M."/>
            <person name="Minx P."/>
            <person name="Mollenhauer M.U."/>
            <person name="Montooth K."/>
            <person name="Mount S.M."/>
            <person name="Mu X."/>
            <person name="Myers E."/>
            <person name="Negre B."/>
            <person name="Newfeld S."/>
            <person name="Nielsen R."/>
            <person name="Noor M.A."/>
            <person name="O'Grady P."/>
            <person name="Pachter L."/>
            <person name="Papaceit M."/>
            <person name="Parisi M.J."/>
            <person name="Parisi M."/>
            <person name="Parts L."/>
            <person name="Pedersen J.S."/>
            <person name="Pesole G."/>
            <person name="Phillippy A.M."/>
            <person name="Ponting C.P."/>
            <person name="Pop M."/>
            <person name="Porcelli D."/>
            <person name="Powell J.R."/>
            <person name="Prohaska S."/>
            <person name="Pruitt K."/>
            <person name="Puig M."/>
            <person name="Quesneville H."/>
            <person name="Ram K.R."/>
            <person name="Rand D."/>
            <person name="Rasmussen M.D."/>
            <person name="Reed L.K."/>
            <person name="Reenan R."/>
            <person name="Reily A."/>
            <person name="Remington K.A."/>
            <person name="Rieger T.T."/>
            <person name="Ritchie M.G."/>
            <person name="Robin C."/>
            <person name="Rogers Y.H."/>
            <person name="Rohde C."/>
            <person name="Rozas J."/>
            <person name="Rubenfield M.J."/>
            <person name="Ruiz A."/>
            <person name="Russo S."/>
            <person name="Salzberg S.L."/>
            <person name="Sanchez-Gracia A."/>
            <person name="Saranga D.J."/>
            <person name="Sato H."/>
            <person name="Schaeffer S.W."/>
            <person name="Schatz M.C."/>
            <person name="Schlenke T."/>
            <person name="Schwartz R."/>
            <person name="Segarra C."/>
            <person name="Singh R.S."/>
            <person name="Sirot L."/>
            <person name="Sirota M."/>
            <person name="Sisneros N.B."/>
            <person name="Smith C.D."/>
            <person name="Smith T.F."/>
            <person name="Spieth J."/>
            <person name="Stage D.E."/>
            <person name="Stark A."/>
            <person name="Stephan W."/>
            <person name="Strausberg R.L."/>
            <person name="Strempel S."/>
            <person name="Sturgill D."/>
            <person name="Sutton G."/>
            <person name="Sutton G.G."/>
            <person name="Tao W."/>
            <person name="Teichmann S."/>
            <person name="Tobari Y.N."/>
            <person name="Tomimura Y."/>
            <person name="Tsolas J.M."/>
            <person name="Valente V.L."/>
            <person name="Venter E."/>
            <person name="Venter J.C."/>
            <person name="Vicario S."/>
            <person name="Vieira F.G."/>
            <person name="Vilella A.J."/>
            <person name="Villasante A."/>
            <person name="Walenz B."/>
            <person name="Wang J."/>
            <person name="Wasserman M."/>
            <person name="Watts T."/>
            <person name="Wilson D."/>
            <person name="Wilson R.K."/>
            <person name="Wing R.A."/>
            <person name="Wolfner M.F."/>
            <person name="Wong A."/>
            <person name="Wong G.K."/>
            <person name="Wu C.I."/>
            <person name="Wu G."/>
            <person name="Yamamoto D."/>
            <person name="Yang H.P."/>
            <person name="Yang S.P."/>
            <person name="Yorke J.A."/>
            <person name="Yoshida K."/>
            <person name="Zdobnov E."/>
            <person name="Zhang P."/>
            <person name="Zhang Y."/>
            <person name="Zimin A.V."/>
            <person name="Baldwin J."/>
            <person name="Abdouelleil A."/>
            <person name="Abdulkadir J."/>
            <person name="Abebe A."/>
            <person name="Abera B."/>
            <person name="Abreu J."/>
            <person name="Acer S.C."/>
            <person name="Aftuck L."/>
            <person name="Alexander A."/>
            <person name="An P."/>
            <person name="Anderson E."/>
            <person name="Anderson S."/>
            <person name="Arachi H."/>
            <person name="Azer M."/>
            <person name="Bachantsang P."/>
            <person name="Barry A."/>
            <person name="Bayul T."/>
            <person name="Berlin A."/>
            <person name="Bessette D."/>
            <person name="Bloom T."/>
            <person name="Blye J."/>
            <person name="Boguslavskiy L."/>
            <person name="Bonnet C."/>
            <person name="Boukhgalter B."/>
            <person name="Bourzgui I."/>
            <person name="Brown A."/>
            <person name="Cahill P."/>
            <person name="Channer S."/>
            <person name="Cheshatsang Y."/>
            <person name="Chuda L."/>
            <person name="Citroen M."/>
            <person name="Collymore A."/>
            <person name="Cooke P."/>
            <person name="Costello M."/>
            <person name="D'Aco K."/>
            <person name="Daza R."/>
            <person name="De Haan G."/>
            <person name="DeGray S."/>
            <person name="DeMaso C."/>
            <person name="Dhargay N."/>
            <person name="Dooley K."/>
            <person name="Dooley E."/>
            <person name="Doricent M."/>
            <person name="Dorje P."/>
            <person name="Dorjee K."/>
            <person name="Dupes A."/>
            <person name="Elong R."/>
            <person name="Falk J."/>
            <person name="Farina A."/>
            <person name="Faro S."/>
            <person name="Ferguson D."/>
            <person name="Fisher S."/>
            <person name="Foley C.D."/>
            <person name="Franke A."/>
            <person name="Friedrich D."/>
            <person name="Gadbois L."/>
            <person name="Gearin G."/>
            <person name="Gearin C.R."/>
            <person name="Giannoukos G."/>
            <person name="Goode T."/>
            <person name="Graham J."/>
            <person name="Grandbois E."/>
            <person name="Grewal S."/>
            <person name="Gyaltsen K."/>
            <person name="Hafez N."/>
            <person name="Hagos B."/>
            <person name="Hall J."/>
            <person name="Henson C."/>
            <person name="Hollinger A."/>
            <person name="Honan T."/>
            <person name="Huard M.D."/>
            <person name="Hughes L."/>
            <person name="Hurhula B."/>
            <person name="Husby M.E."/>
            <person name="Kamat A."/>
            <person name="Kanga B."/>
            <person name="Kashin S."/>
            <person name="Khazanovich D."/>
            <person name="Kisner P."/>
            <person name="Lance K."/>
            <person name="Lara M."/>
            <person name="Lee W."/>
            <person name="Lennon N."/>
            <person name="Letendre F."/>
            <person name="LeVine R."/>
            <person name="Lipovsky A."/>
            <person name="Liu X."/>
            <person name="Liu J."/>
            <person name="Liu S."/>
            <person name="Lokyitsang T."/>
            <person name="Lokyitsang Y."/>
            <person name="Lubonja R."/>
            <person name="Lui A."/>
            <person name="MacDonald P."/>
            <person name="Magnisalis V."/>
            <person name="Maru K."/>
            <person name="Matthews C."/>
            <person name="McCusker W."/>
            <person name="McDonough S."/>
            <person name="Mehta T."/>
            <person name="Meldrim J."/>
            <person name="Meneus L."/>
            <person name="Mihai O."/>
            <person name="Mihalev A."/>
            <person name="Mihova T."/>
            <person name="Mittelman R."/>
            <person name="Mlenga V."/>
            <person name="Montmayeur A."/>
            <person name="Mulrain L."/>
            <person name="Navidi A."/>
            <person name="Naylor J."/>
            <person name="Negash T."/>
            <person name="Nguyen T."/>
            <person name="Nguyen N."/>
            <person name="Nicol R."/>
            <person name="Norbu C."/>
            <person name="Norbu N."/>
            <person name="Novod N."/>
            <person name="O'Neill B."/>
            <person name="Osman S."/>
            <person name="Markiewicz E."/>
            <person name="Oyono O.L."/>
            <person name="Patti C."/>
            <person name="Phunkhang P."/>
            <person name="Pierre F."/>
            <person name="Priest M."/>
            <person name="Raghuraman S."/>
            <person name="Rege F."/>
            <person name="Reyes R."/>
            <person name="Rise C."/>
            <person name="Rogov P."/>
            <person name="Ross K."/>
            <person name="Ryan E."/>
            <person name="Settipalli S."/>
            <person name="Shea T."/>
            <person name="Sherpa N."/>
            <person name="Shi L."/>
            <person name="Shih D."/>
            <person name="Sparrow T."/>
            <person name="Spaulding J."/>
            <person name="Stalker J."/>
            <person name="Stange-Thomann N."/>
            <person name="Stavropoulos S."/>
            <person name="Stone C."/>
            <person name="Strader C."/>
            <person name="Tesfaye S."/>
            <person name="Thomson T."/>
            <person name="Thoulutsang Y."/>
            <person name="Thoulutsang D."/>
            <person name="Topham K."/>
            <person name="Topping I."/>
            <person name="Tsamla T."/>
            <person name="Vassiliev H."/>
            <person name="Vo A."/>
            <person name="Wangchuk T."/>
            <person name="Wangdi T."/>
            <person name="Weiand M."/>
            <person name="Wilkinson J."/>
            <person name="Wilson A."/>
            <person name="Yadav S."/>
            <person name="Young G."/>
            <person name="Yu Q."/>
            <person name="Zembek L."/>
            <person name="Zhong D."/>
            <person name="Zimmer A."/>
            <person name="Zwirko Z."/>
            <person name="Jaffe D.B."/>
            <person name="Alvarez P."/>
            <person name="Brockman W."/>
            <person name="Butler J."/>
            <person name="Chin C."/>
            <person name="Gnerre S."/>
            <person name="Grabherr M."/>
            <person name="Kleber M."/>
            <person name="Mauceli E."/>
            <person name="MacCallum I."/>
        </authorList>
    </citation>
    <scope>NUCLEOTIDE SEQUENCE [LARGE SCALE GENOMIC DNA]</scope>
    <source>
        <strain evidence="6">Tucson 15287-2541.00</strain>
    </source>
</reference>
<dbReference type="InParanoid" id="B4J429"/>
<dbReference type="Proteomes" id="UP000001070">
    <property type="component" value="Unassembled WGS sequence"/>
</dbReference>
<comment type="similarity">
    <text evidence="2">Belongs to the PBP/GOBP family.</text>
</comment>
<dbReference type="PANTHER" id="PTHR21066">
    <property type="entry name" value="ODORANT-BINDING PROTEIN 59A-RELATED"/>
    <property type="match status" value="1"/>
</dbReference>
<keyword evidence="3" id="KW-0964">Secreted</keyword>
<dbReference type="SMR" id="B4J429"/>
<proteinExistence type="inferred from homology"/>
<dbReference type="OMA" id="NFMRESA"/>
<evidence type="ECO:0000256" key="1">
    <source>
        <dbReference type="ARBA" id="ARBA00004613"/>
    </source>
</evidence>
<dbReference type="InterPro" id="IPR052295">
    <property type="entry name" value="Odorant-binding_protein"/>
</dbReference>
<protein>
    <submittedName>
        <fullName evidence="5">GH22095</fullName>
    </submittedName>
</protein>
<gene>
    <name evidence="5" type="primary">Dgri\GH22095</name>
    <name evidence="5" type="ORF">Dgri_GH22095</name>
    <name evidence="5" type="ORF">GH22095</name>
</gene>
<dbReference type="HOGENOM" id="CLU_120152_1_0_1"/>
<organism evidence="6">
    <name type="scientific">Drosophila grimshawi</name>
    <name type="common">Hawaiian fruit fly</name>
    <name type="synonym">Idiomyia grimshawi</name>
    <dbReference type="NCBI Taxonomy" id="7222"/>
    <lineage>
        <taxon>Eukaryota</taxon>
        <taxon>Metazoa</taxon>
        <taxon>Ecdysozoa</taxon>
        <taxon>Arthropoda</taxon>
        <taxon>Hexapoda</taxon>
        <taxon>Insecta</taxon>
        <taxon>Pterygota</taxon>
        <taxon>Neoptera</taxon>
        <taxon>Endopterygota</taxon>
        <taxon>Diptera</taxon>
        <taxon>Brachycera</taxon>
        <taxon>Muscomorpha</taxon>
        <taxon>Ephydroidea</taxon>
        <taxon>Drosophilidae</taxon>
        <taxon>Drosophila</taxon>
        <taxon>Hawaiian Drosophila</taxon>
    </lineage>
</organism>
<feature type="domain" description="OBP47-like" evidence="4">
    <location>
        <begin position="79"/>
        <end position="220"/>
    </location>
</feature>
<evidence type="ECO:0000313" key="5">
    <source>
        <dbReference type="EMBL" id="EDW02635.1"/>
    </source>
</evidence>